<name>A0A6M2DGN8_XENCH</name>
<dbReference type="Pfam" id="PF01042">
    <property type="entry name" value="Ribonuc_L-PSP"/>
    <property type="match status" value="2"/>
</dbReference>
<dbReference type="GO" id="GO:0005524">
    <property type="term" value="F:ATP binding"/>
    <property type="evidence" value="ECO:0007669"/>
    <property type="project" value="UniProtKB-KW"/>
</dbReference>
<evidence type="ECO:0000259" key="14">
    <source>
        <dbReference type="Pfam" id="PF01902"/>
    </source>
</evidence>
<evidence type="ECO:0000256" key="13">
    <source>
        <dbReference type="SAM" id="MobiDB-lite"/>
    </source>
</evidence>
<evidence type="ECO:0000256" key="4">
    <source>
        <dbReference type="ARBA" id="ARBA00018426"/>
    </source>
</evidence>
<dbReference type="FunFam" id="3.90.1490.10:FF:000001">
    <property type="entry name" value="Diphthine--ammonia ligase"/>
    <property type="match status" value="1"/>
</dbReference>
<accession>A0A6M2DGN8</accession>
<protein>
    <recommendedName>
        <fullName evidence="4">Diphthine--ammonia ligase</fullName>
        <ecNumber evidence="3">6.3.1.14</ecNumber>
    </recommendedName>
    <alternativeName>
        <fullName evidence="9">ATP-binding domain-containing protein 4</fullName>
    </alternativeName>
    <alternativeName>
        <fullName evidence="8">Diphthamide synthase</fullName>
    </alternativeName>
    <alternativeName>
        <fullName evidence="10">Diphthamide synthetase</fullName>
    </alternativeName>
    <alternativeName>
        <fullName evidence="11">Protein DPH6 homolog</fullName>
    </alternativeName>
</protein>
<dbReference type="InterPro" id="IPR002761">
    <property type="entry name" value="Diphthami_syn_dom"/>
</dbReference>
<evidence type="ECO:0000256" key="5">
    <source>
        <dbReference type="ARBA" id="ARBA00022598"/>
    </source>
</evidence>
<evidence type="ECO:0000256" key="10">
    <source>
        <dbReference type="ARBA" id="ARBA00031552"/>
    </source>
</evidence>
<dbReference type="GO" id="GO:0017183">
    <property type="term" value="P:protein histidyl modification to diphthamide"/>
    <property type="evidence" value="ECO:0007669"/>
    <property type="project" value="UniProtKB-UniPathway"/>
</dbReference>
<dbReference type="SUPFAM" id="SSF55298">
    <property type="entry name" value="YjgF-like"/>
    <property type="match status" value="2"/>
</dbReference>
<dbReference type="InterPro" id="IPR014729">
    <property type="entry name" value="Rossmann-like_a/b/a_fold"/>
</dbReference>
<dbReference type="SUPFAM" id="SSF52402">
    <property type="entry name" value="Adenine nucleotide alpha hydrolases-like"/>
    <property type="match status" value="1"/>
</dbReference>
<evidence type="ECO:0000256" key="11">
    <source>
        <dbReference type="ARBA" id="ARBA00032849"/>
    </source>
</evidence>
<comment type="catalytic activity">
    <reaction evidence="12">
        <text>diphthine-[translation elongation factor 2] + NH4(+) + ATP = diphthamide-[translation elongation factor 2] + AMP + diphosphate + H(+)</text>
        <dbReference type="Rhea" id="RHEA:19753"/>
        <dbReference type="Rhea" id="RHEA-COMP:10172"/>
        <dbReference type="Rhea" id="RHEA-COMP:10174"/>
        <dbReference type="ChEBI" id="CHEBI:15378"/>
        <dbReference type="ChEBI" id="CHEBI:16692"/>
        <dbReference type="ChEBI" id="CHEBI:28938"/>
        <dbReference type="ChEBI" id="CHEBI:30616"/>
        <dbReference type="ChEBI" id="CHEBI:33019"/>
        <dbReference type="ChEBI" id="CHEBI:82696"/>
        <dbReference type="ChEBI" id="CHEBI:456215"/>
        <dbReference type="EC" id="6.3.1.14"/>
    </reaction>
</comment>
<dbReference type="FunFam" id="3.40.50.620:FF:000069">
    <property type="entry name" value="diphthine--ammonia ligase"/>
    <property type="match status" value="1"/>
</dbReference>
<evidence type="ECO:0000256" key="6">
    <source>
        <dbReference type="ARBA" id="ARBA00022741"/>
    </source>
</evidence>
<evidence type="ECO:0000256" key="3">
    <source>
        <dbReference type="ARBA" id="ARBA00012089"/>
    </source>
</evidence>
<evidence type="ECO:0000256" key="9">
    <source>
        <dbReference type="ARBA" id="ARBA00031202"/>
    </source>
</evidence>
<feature type="region of interest" description="Disordered" evidence="13">
    <location>
        <begin position="765"/>
        <end position="786"/>
    </location>
</feature>
<dbReference type="Gene3D" id="3.90.1490.10">
    <property type="entry name" value="putative n-type atp pyrophosphatase, domain 2"/>
    <property type="match status" value="1"/>
</dbReference>
<keyword evidence="7" id="KW-0067">ATP-binding</keyword>
<comment type="similarity">
    <text evidence="2">Belongs to the Diphthine--ammonia ligase family.</text>
</comment>
<dbReference type="NCBIfam" id="TIGR00290">
    <property type="entry name" value="MJ0570_dom"/>
    <property type="match status" value="1"/>
</dbReference>
<evidence type="ECO:0000256" key="7">
    <source>
        <dbReference type="ARBA" id="ARBA00022840"/>
    </source>
</evidence>
<dbReference type="UniPathway" id="UPA00559"/>
<proteinExistence type="inferred from homology"/>
<dbReference type="InterPro" id="IPR035959">
    <property type="entry name" value="RutC-like_sf"/>
</dbReference>
<evidence type="ECO:0000256" key="2">
    <source>
        <dbReference type="ARBA" id="ARBA00008496"/>
    </source>
</evidence>
<feature type="region of interest" description="Disordered" evidence="13">
    <location>
        <begin position="812"/>
        <end position="834"/>
    </location>
</feature>
<feature type="domain" description="Diphthamide synthase" evidence="14">
    <location>
        <begin position="1"/>
        <end position="226"/>
    </location>
</feature>
<evidence type="ECO:0000256" key="12">
    <source>
        <dbReference type="ARBA" id="ARBA00048108"/>
    </source>
</evidence>
<dbReference type="PANTHER" id="PTHR12196:SF2">
    <property type="entry name" value="DIPHTHINE--AMMONIA LIGASE"/>
    <property type="match status" value="1"/>
</dbReference>
<dbReference type="AlphaFoldDB" id="A0A6M2DGN8"/>
<evidence type="ECO:0000256" key="1">
    <source>
        <dbReference type="ARBA" id="ARBA00005156"/>
    </source>
</evidence>
<sequence>MKVVALISGGKDSCYNMMQCVASGHEIVALANLQPKEKDELDSFMYQTVGHTGIPYIAQAMDLPLFRKLTDGLSKQRGKFYKPTDHDEVEDLYELLSNVKEQVEFEAVAVGAILSDYQRVRVENVCSRLNLVSLCYLWRRDQHELLQEMIDCDVKAVIIKVAALGLDPARHLGRSLIEMQQHLSLASERYGLNVCGEGGEFETFTLDCPLFKRRINIDESETVIHSNDPIAPVGYMNLTKLSLVDKTINKTCNVKNSLDFINDLNLSSYSDLSDPDLSESELELIEKQQFAIDRDKSNKTKQISDSNEIIDVEMRDVSTDCQDIASSSHMQTVSTSTEELRTVTEMEPNVKIDIETQTYKQEVVETKIAAAQTIDLHLKSVESTTQTESTALNNKPNLRLASIPCLIETPIIDMTLHNTTSPHLPGKEDKFFANKDSKLLRTPSEKKRANELMLQDLDKWEITHEKNQFTLEPKLIYDEESGWGFLSSLYGYADSAEEAMESVVSKALELMHSSGLAPSDLSSVNLYVRDLAEFSTINRVYSKLLPELNPPSRACVEMPLPDMCHVVMEMVFYKCLNEGAQNGGDYEIPEKHTIHVQSISHWAPANIGPYSQASRCADVVQLAGQIGLVPGSMKLVDTIRHQCKLALRHVARVALAAGCSEQVRDVVQAICFVAHPALIRESRRQLERLSNSALVLYCAGSGPLPRGASVEWSVWAHRHNKQFQYEETGCSIGELSVAITSRWNYEGTVCACICHLSTANSLGSDSIPTTAPTTPSGGDYTQNVPGPQVTVDQLLETLHYTCNKLSRFSDGKSDKFTSVSAEGNEKHNAGSSISSSTKKRTLSLKIFYRTDSGLNVDDLVTSCQRLEEEIDQNVLYTILPVSYLQNASTFISICGVRFD</sequence>
<dbReference type="CDD" id="cd06156">
    <property type="entry name" value="eu_AANH_C_2"/>
    <property type="match status" value="1"/>
</dbReference>
<dbReference type="EMBL" id="GIIL01001656">
    <property type="protein sequence ID" value="NOV45382.1"/>
    <property type="molecule type" value="Transcribed_RNA"/>
</dbReference>
<dbReference type="InterPro" id="IPR030662">
    <property type="entry name" value="DPH6/MJ0570"/>
</dbReference>
<dbReference type="Gene3D" id="3.30.1330.40">
    <property type="entry name" value="RutC-like"/>
    <property type="match status" value="2"/>
</dbReference>
<dbReference type="CDD" id="cd06155">
    <property type="entry name" value="eu_AANH_C_1"/>
    <property type="match status" value="1"/>
</dbReference>
<dbReference type="EC" id="6.3.1.14" evidence="3"/>
<keyword evidence="6" id="KW-0547">Nucleotide-binding</keyword>
<feature type="compositionally biased region" description="Polar residues" evidence="13">
    <location>
        <begin position="765"/>
        <end position="785"/>
    </location>
</feature>
<dbReference type="Gene3D" id="3.40.50.620">
    <property type="entry name" value="HUPs"/>
    <property type="match status" value="1"/>
</dbReference>
<evidence type="ECO:0000313" key="15">
    <source>
        <dbReference type="EMBL" id="NOV45382.1"/>
    </source>
</evidence>
<comment type="pathway">
    <text evidence="1">Protein modification; peptidyl-diphthamide biosynthesis.</text>
</comment>
<evidence type="ECO:0000256" key="8">
    <source>
        <dbReference type="ARBA" id="ARBA00029814"/>
    </source>
</evidence>
<reference evidence="15" key="1">
    <citation type="submission" date="2020-03" db="EMBL/GenBank/DDBJ databases">
        <title>Transcriptomic Profiling of the Digestive Tract of the Rat Flea, Xenopsylla cheopis, Following Blood Feeding and Infection with Yersinia pestis.</title>
        <authorList>
            <person name="Bland D.M."/>
            <person name="Martens C.A."/>
            <person name="Virtaneva K."/>
            <person name="Kanakabandi K."/>
            <person name="Long D."/>
            <person name="Rosenke R."/>
            <person name="Saturday G.A."/>
            <person name="Hoyt F.H."/>
            <person name="Bruno D.P."/>
            <person name="Ribeiro J.M.C."/>
            <person name="Hinnebusch J."/>
        </authorList>
    </citation>
    <scope>NUCLEOTIDE SEQUENCE</scope>
</reference>
<dbReference type="PANTHER" id="PTHR12196">
    <property type="entry name" value="DOMAIN OF UNKNOWN FUNCTION 71 DUF71 -CONTAINING PROTEIN"/>
    <property type="match status" value="1"/>
</dbReference>
<dbReference type="GO" id="GO:0017178">
    <property type="term" value="F:diphthine-ammonia ligase activity"/>
    <property type="evidence" value="ECO:0007669"/>
    <property type="project" value="UniProtKB-EC"/>
</dbReference>
<organism evidence="15">
    <name type="scientific">Xenopsylla cheopis</name>
    <name type="common">Oriental rat flea</name>
    <name type="synonym">Pulex cheopis</name>
    <dbReference type="NCBI Taxonomy" id="163159"/>
    <lineage>
        <taxon>Eukaryota</taxon>
        <taxon>Metazoa</taxon>
        <taxon>Ecdysozoa</taxon>
        <taxon>Arthropoda</taxon>
        <taxon>Hexapoda</taxon>
        <taxon>Insecta</taxon>
        <taxon>Pterygota</taxon>
        <taxon>Neoptera</taxon>
        <taxon>Endopterygota</taxon>
        <taxon>Siphonaptera</taxon>
        <taxon>Pulicidae</taxon>
        <taxon>Xenopsyllinae</taxon>
        <taxon>Xenopsylla</taxon>
    </lineage>
</organism>
<keyword evidence="5" id="KW-0436">Ligase</keyword>
<dbReference type="Pfam" id="PF01902">
    <property type="entry name" value="Diphthami_syn_2"/>
    <property type="match status" value="1"/>
</dbReference>
<dbReference type="CDD" id="cd01994">
    <property type="entry name" value="AANH_PF0828-like"/>
    <property type="match status" value="1"/>
</dbReference>
<dbReference type="InterPro" id="IPR006175">
    <property type="entry name" value="YjgF/YER057c/UK114"/>
</dbReference>